<feature type="domain" description="Alpha galactosidase C-terminal" evidence="11">
    <location>
        <begin position="1006"/>
        <end position="1093"/>
    </location>
</feature>
<dbReference type="PANTHER" id="PTHR15172:SF1">
    <property type="entry name" value="GALACTOCEREBROSIDASE"/>
    <property type="match status" value="1"/>
</dbReference>
<dbReference type="RefSeq" id="WP_188701646.1">
    <property type="nucleotide sequence ID" value="NZ_BMMQ01000006.1"/>
</dbReference>
<dbReference type="Pfam" id="PF16499">
    <property type="entry name" value="Melibiase_2"/>
    <property type="match status" value="1"/>
</dbReference>
<dbReference type="InterPro" id="IPR002241">
    <property type="entry name" value="Glyco_hydro_27"/>
</dbReference>
<evidence type="ECO:0000259" key="10">
    <source>
        <dbReference type="Pfam" id="PF02057"/>
    </source>
</evidence>
<comment type="caution">
    <text evidence="12">The sequence shown here is derived from an EMBL/GenBank/DDBJ whole genome shotgun (WGS) entry which is preliminary data.</text>
</comment>
<dbReference type="Proteomes" id="UP000638043">
    <property type="component" value="Unassembled WGS sequence"/>
</dbReference>
<dbReference type="EC" id="3.2.1.46" evidence="3"/>
<evidence type="ECO:0000259" key="11">
    <source>
        <dbReference type="Pfam" id="PF17801"/>
    </source>
</evidence>
<dbReference type="CDD" id="cd14792">
    <property type="entry name" value="GH27"/>
    <property type="match status" value="1"/>
</dbReference>
<keyword evidence="13" id="KW-1185">Reference proteome</keyword>
<evidence type="ECO:0000256" key="5">
    <source>
        <dbReference type="ARBA" id="ARBA00022801"/>
    </source>
</evidence>
<keyword evidence="6" id="KW-0746">Sphingolipid metabolism</keyword>
<dbReference type="Gene3D" id="3.20.20.70">
    <property type="entry name" value="Aldolase class I"/>
    <property type="match status" value="2"/>
</dbReference>
<keyword evidence="7" id="KW-0442">Lipid degradation</keyword>
<proteinExistence type="inferred from homology"/>
<comment type="similarity">
    <text evidence="2">Belongs to the glycosyl hydrolase 27 family.</text>
</comment>
<dbReference type="InterPro" id="IPR049161">
    <property type="entry name" value="GH59_cat"/>
</dbReference>
<evidence type="ECO:0000313" key="13">
    <source>
        <dbReference type="Proteomes" id="UP000638043"/>
    </source>
</evidence>
<dbReference type="Gene3D" id="3.20.20.80">
    <property type="entry name" value="Glycosidases"/>
    <property type="match status" value="1"/>
</dbReference>
<evidence type="ECO:0000256" key="6">
    <source>
        <dbReference type="ARBA" id="ARBA00022919"/>
    </source>
</evidence>
<gene>
    <name evidence="12" type="ORF">GCM10010910_20900</name>
</gene>
<dbReference type="EMBL" id="BMMQ01000006">
    <property type="protein sequence ID" value="GGO64918.1"/>
    <property type="molecule type" value="Genomic_DNA"/>
</dbReference>
<evidence type="ECO:0000313" key="12">
    <source>
        <dbReference type="EMBL" id="GGO64918.1"/>
    </source>
</evidence>
<keyword evidence="5" id="KW-0378">Hydrolase</keyword>
<evidence type="ECO:0000256" key="3">
    <source>
        <dbReference type="ARBA" id="ARBA00012657"/>
    </source>
</evidence>
<dbReference type="Gene3D" id="2.60.40.1180">
    <property type="entry name" value="Golgi alpha-mannosidase II"/>
    <property type="match status" value="1"/>
</dbReference>
<evidence type="ECO:0000256" key="7">
    <source>
        <dbReference type="ARBA" id="ARBA00022963"/>
    </source>
</evidence>
<protein>
    <recommendedName>
        <fullName evidence="3">galactosylceramidase</fullName>
        <ecNumber evidence="3">3.2.1.46</ecNumber>
    </recommendedName>
    <alternativeName>
        <fullName evidence="9">Galactosylceramidase</fullName>
    </alternativeName>
</protein>
<evidence type="ECO:0000256" key="4">
    <source>
        <dbReference type="ARBA" id="ARBA00022729"/>
    </source>
</evidence>
<dbReference type="Pfam" id="PF02057">
    <property type="entry name" value="Glyco_hydro_59"/>
    <property type="match status" value="1"/>
</dbReference>
<accession>A0ABQ2N1D2</accession>
<dbReference type="InterPro" id="IPR041233">
    <property type="entry name" value="Melibiase_C"/>
</dbReference>
<name>A0ABQ2N1D2_9MICO</name>
<dbReference type="InterPro" id="IPR001286">
    <property type="entry name" value="Glyco_hydro_59"/>
</dbReference>
<dbReference type="Gene3D" id="2.60.120.560">
    <property type="entry name" value="Exo-inulinase, domain 1"/>
    <property type="match status" value="1"/>
</dbReference>
<dbReference type="InterPro" id="IPR013785">
    <property type="entry name" value="Aldolase_TIM"/>
</dbReference>
<keyword evidence="4" id="KW-0732">Signal</keyword>
<reference evidence="13" key="1">
    <citation type="journal article" date="2019" name="Int. J. Syst. Evol. Microbiol.">
        <title>The Global Catalogue of Microorganisms (GCM) 10K type strain sequencing project: providing services to taxonomists for standard genome sequencing and annotation.</title>
        <authorList>
            <consortium name="The Broad Institute Genomics Platform"/>
            <consortium name="The Broad Institute Genome Sequencing Center for Infectious Disease"/>
            <person name="Wu L."/>
            <person name="Ma J."/>
        </authorList>
    </citation>
    <scope>NUCLEOTIDE SEQUENCE [LARGE SCALE GENOMIC DNA]</scope>
    <source>
        <strain evidence="13">CGMCC 4.7181</strain>
    </source>
</reference>
<sequence length="1094" mass="120002">MTRLAIARSAGDRRFDGIGAVNGGGATSVLLRDYPEPQRSQILDLVFRPKFGASVSTMLVEIPGDGNSTQGSMPSHMHTRDDLDGERGYTWWILTEAAGRNPAIALDATAWSAPGWLGDGEFWSADTVEYYLAWLRILRDRYGLRLSAIGCRNEKGVSLEFAKALRRGLDEAGFADVLLHGFDHWPDDKFDFVYELERDIESRDAIDVIGAHVMYAKPDAHTPARVRELADEWGKPIWNTEDHVYRSGFDCLIGIVECFNDNVILSGATKIVLWYDIAAVYPMEPYSEDPAMLVANEPWSGHYRVREALWGYAHYGQFTGLGWSLLESGCRALPGGGSVVTLASAEGEVSSIVETSGAAAPQVLRLSLGDGLAAEELSVWRSTADEQFVEQASLRADGGEFEIELLPDAVYSITSTTGQRKGSFDGIPAPAAFPLPYHDDFSSYGDPVARGFLPRYTADIAGAFELTRGADGRVRLQQAVPIPTISWAPDWRPYAILGDENWADIEVSTRLLLEGGDTGGVMARVNHVGTGYGFVPKGYSFEIDAAGAWRLVSVNGKVDKGELVGDSEQQEIIRAHRDTSPGGERELASGVVAAGERIELALRCRGDRIRALVDGALVAEVRDGTHARGMAGLIAGQTETRVSRPAFEYINIRPLSLRENDMTLRKTPTPPMGWNSWDCFGTTVTEEEVLENARFMAEHLLPYGWDTIVIDADWSDPNAQAHRYTEAASLVIDEYGRLLPDQVRFPSAADGAGFGPLAEMIHALGLKFGFHVMRGIPDVAVAADTPVLGTSLTASQVADQANRCEWNPHYAGLHAEGMQAYYDSCLALYAEWGIDFIKADDMLWPYQRADIEAYAAAIEKAPREIALSLSPGRHLSMAHLEHLTQHATMWRVSDDIWDNWADIEPNFARLARWAPHASGDGWPDGDMLPLGRIGVRAHHGEPRDDRLTPAERRSVMTLWTIARSPLMIGGHLPESDPETIALFTNAEVLRILATSTHNRELFRERELVAWAAEGPNGERWAAVFNTRDEASVETLDTSWLGFGSAPGEIVDVWTGEAVPTEIAREQSHDVYSVAPGSTALRLPLAAHGCVLLRA</sequence>
<dbReference type="Pfam" id="PF17801">
    <property type="entry name" value="Melibiase_C"/>
    <property type="match status" value="1"/>
</dbReference>
<evidence type="ECO:0000256" key="1">
    <source>
        <dbReference type="ARBA" id="ARBA00005637"/>
    </source>
</evidence>
<evidence type="ECO:0000256" key="2">
    <source>
        <dbReference type="ARBA" id="ARBA00009743"/>
    </source>
</evidence>
<dbReference type="PRINTS" id="PR00850">
    <property type="entry name" value="GLHYDRLASE59"/>
</dbReference>
<evidence type="ECO:0000256" key="9">
    <source>
        <dbReference type="ARBA" id="ARBA00033098"/>
    </source>
</evidence>
<evidence type="ECO:0000256" key="8">
    <source>
        <dbReference type="ARBA" id="ARBA00023295"/>
    </source>
</evidence>
<comment type="similarity">
    <text evidence="1">Belongs to the glycosyl hydrolase 59 family.</text>
</comment>
<dbReference type="InterPro" id="IPR013780">
    <property type="entry name" value="Glyco_hydro_b"/>
</dbReference>
<keyword evidence="6" id="KW-0443">Lipid metabolism</keyword>
<keyword evidence="8" id="KW-0326">Glycosidase</keyword>
<organism evidence="12 13">
    <name type="scientific">Microbacterium nanhaiense</name>
    <dbReference type="NCBI Taxonomy" id="1301026"/>
    <lineage>
        <taxon>Bacteria</taxon>
        <taxon>Bacillati</taxon>
        <taxon>Actinomycetota</taxon>
        <taxon>Actinomycetes</taxon>
        <taxon>Micrococcales</taxon>
        <taxon>Microbacteriaceae</taxon>
        <taxon>Microbacterium</taxon>
    </lineage>
</organism>
<dbReference type="InterPro" id="IPR017853">
    <property type="entry name" value="GH"/>
</dbReference>
<dbReference type="SUPFAM" id="SSF51445">
    <property type="entry name" value="(Trans)glycosidases"/>
    <property type="match status" value="2"/>
</dbReference>
<dbReference type="PANTHER" id="PTHR15172">
    <property type="entry name" value="GALACTOCEREBROSIDASE"/>
    <property type="match status" value="1"/>
</dbReference>
<feature type="domain" description="Glycosyl hydrolase family 59 catalytic" evidence="10">
    <location>
        <begin position="15"/>
        <end position="317"/>
    </location>
</feature>